<comment type="subcellular location">
    <subcellularLocation>
        <location evidence="1">Cell membrane</location>
        <topology evidence="1">Multi-pass membrane protein</topology>
    </subcellularLocation>
</comment>
<feature type="transmembrane region" description="Helical" evidence="6">
    <location>
        <begin position="393"/>
        <end position="416"/>
    </location>
</feature>
<feature type="transmembrane region" description="Helical" evidence="6">
    <location>
        <begin position="267"/>
        <end position="291"/>
    </location>
</feature>
<accession>A0A7Z0D115</accession>
<evidence type="ECO:0000256" key="4">
    <source>
        <dbReference type="ARBA" id="ARBA00022989"/>
    </source>
</evidence>
<feature type="transmembrane region" description="Helical" evidence="6">
    <location>
        <begin position="297"/>
        <end position="319"/>
    </location>
</feature>
<keyword evidence="4 6" id="KW-1133">Transmembrane helix</keyword>
<dbReference type="GO" id="GO:0005886">
    <property type="term" value="C:plasma membrane"/>
    <property type="evidence" value="ECO:0007669"/>
    <property type="project" value="UniProtKB-SubCell"/>
</dbReference>
<keyword evidence="2" id="KW-0813">Transport</keyword>
<feature type="transmembrane region" description="Helical" evidence="6">
    <location>
        <begin position="203"/>
        <end position="224"/>
    </location>
</feature>
<feature type="transmembrane region" description="Helical" evidence="6">
    <location>
        <begin position="354"/>
        <end position="372"/>
    </location>
</feature>
<dbReference type="InterPro" id="IPR020846">
    <property type="entry name" value="MFS_dom"/>
</dbReference>
<feature type="transmembrane region" description="Helical" evidence="6">
    <location>
        <begin position="331"/>
        <end position="348"/>
    </location>
</feature>
<dbReference type="PANTHER" id="PTHR23519:SF1">
    <property type="entry name" value="AUTOPHAGY-RELATED PROTEIN 22"/>
    <property type="match status" value="1"/>
</dbReference>
<evidence type="ECO:0000313" key="9">
    <source>
        <dbReference type="Proteomes" id="UP000539111"/>
    </source>
</evidence>
<dbReference type="InterPro" id="IPR036259">
    <property type="entry name" value="MFS_trans_sf"/>
</dbReference>
<dbReference type="InterPro" id="IPR024671">
    <property type="entry name" value="Atg22-like"/>
</dbReference>
<keyword evidence="9" id="KW-1185">Reference proteome</keyword>
<dbReference type="Gene3D" id="1.20.1250.20">
    <property type="entry name" value="MFS general substrate transporter like domains"/>
    <property type="match status" value="1"/>
</dbReference>
<dbReference type="GO" id="GO:0022857">
    <property type="term" value="F:transmembrane transporter activity"/>
    <property type="evidence" value="ECO:0007669"/>
    <property type="project" value="InterPro"/>
</dbReference>
<name>A0A7Z0D115_9MICO</name>
<dbReference type="AlphaFoldDB" id="A0A7Z0D115"/>
<feature type="transmembrane region" description="Helical" evidence="6">
    <location>
        <begin position="64"/>
        <end position="83"/>
    </location>
</feature>
<feature type="transmembrane region" description="Helical" evidence="6">
    <location>
        <begin position="95"/>
        <end position="114"/>
    </location>
</feature>
<proteinExistence type="predicted"/>
<evidence type="ECO:0000256" key="3">
    <source>
        <dbReference type="ARBA" id="ARBA00022692"/>
    </source>
</evidence>
<evidence type="ECO:0000256" key="6">
    <source>
        <dbReference type="SAM" id="Phobius"/>
    </source>
</evidence>
<keyword evidence="3 6" id="KW-0812">Transmembrane</keyword>
<feature type="transmembrane region" description="Helical" evidence="6">
    <location>
        <begin position="29"/>
        <end position="49"/>
    </location>
</feature>
<dbReference type="RefSeq" id="WP_179425339.1">
    <property type="nucleotide sequence ID" value="NZ_JACBZP010000001.1"/>
</dbReference>
<evidence type="ECO:0000256" key="1">
    <source>
        <dbReference type="ARBA" id="ARBA00004651"/>
    </source>
</evidence>
<dbReference type="Pfam" id="PF11700">
    <property type="entry name" value="ATG22"/>
    <property type="match status" value="1"/>
</dbReference>
<organism evidence="8 9">
    <name type="scientific">Spelaeicoccus albus</name>
    <dbReference type="NCBI Taxonomy" id="1280376"/>
    <lineage>
        <taxon>Bacteria</taxon>
        <taxon>Bacillati</taxon>
        <taxon>Actinomycetota</taxon>
        <taxon>Actinomycetes</taxon>
        <taxon>Micrococcales</taxon>
        <taxon>Brevibacteriaceae</taxon>
        <taxon>Spelaeicoccus</taxon>
    </lineage>
</organism>
<feature type="transmembrane region" description="Helical" evidence="6">
    <location>
        <begin position="422"/>
        <end position="440"/>
    </location>
</feature>
<gene>
    <name evidence="8" type="ORF">BJY26_000479</name>
</gene>
<dbReference type="PROSITE" id="PS50850">
    <property type="entry name" value="MFS"/>
    <property type="match status" value="1"/>
</dbReference>
<dbReference type="SUPFAM" id="SSF103473">
    <property type="entry name" value="MFS general substrate transporter"/>
    <property type="match status" value="1"/>
</dbReference>
<feature type="transmembrane region" description="Helical" evidence="6">
    <location>
        <begin position="161"/>
        <end position="183"/>
    </location>
</feature>
<evidence type="ECO:0000256" key="2">
    <source>
        <dbReference type="ARBA" id="ARBA00022448"/>
    </source>
</evidence>
<comment type="caution">
    <text evidence="8">The sequence shown here is derived from an EMBL/GenBank/DDBJ whole genome shotgun (WGS) entry which is preliminary data.</text>
</comment>
<dbReference type="EMBL" id="JACBZP010000001">
    <property type="protein sequence ID" value="NYI66173.1"/>
    <property type="molecule type" value="Genomic_DNA"/>
</dbReference>
<evidence type="ECO:0000313" key="8">
    <source>
        <dbReference type="EMBL" id="NYI66173.1"/>
    </source>
</evidence>
<dbReference type="Proteomes" id="UP000539111">
    <property type="component" value="Unassembled WGS sequence"/>
</dbReference>
<reference evidence="8 9" key="1">
    <citation type="submission" date="2020-07" db="EMBL/GenBank/DDBJ databases">
        <title>Sequencing the genomes of 1000 actinobacteria strains.</title>
        <authorList>
            <person name="Klenk H.-P."/>
        </authorList>
    </citation>
    <scope>NUCLEOTIDE SEQUENCE [LARGE SCALE GENOMIC DNA]</scope>
    <source>
        <strain evidence="8 9">DSM 26341</strain>
    </source>
</reference>
<evidence type="ECO:0000259" key="7">
    <source>
        <dbReference type="PROSITE" id="PS50850"/>
    </source>
</evidence>
<dbReference type="PANTHER" id="PTHR23519">
    <property type="entry name" value="AUTOPHAGY-RELATED PROTEIN 22"/>
    <property type="match status" value="1"/>
</dbReference>
<evidence type="ECO:0000256" key="5">
    <source>
        <dbReference type="ARBA" id="ARBA00023136"/>
    </source>
</evidence>
<dbReference type="InterPro" id="IPR050495">
    <property type="entry name" value="ATG22/LtaA_families"/>
</dbReference>
<keyword evidence="5 6" id="KW-0472">Membrane</keyword>
<protein>
    <submittedName>
        <fullName evidence="8">UMF1 family MFS transporter</fullName>
    </submittedName>
</protein>
<feature type="transmembrane region" description="Helical" evidence="6">
    <location>
        <begin position="120"/>
        <end position="140"/>
    </location>
</feature>
<sequence>MSSITPPTDARAGDDASPVRRRAVMSWALWDWGSAAFNAVIVTFVFAPYLTKGVAENATTGSQYLGYALSIAGAIIAIVAPAAGTRADERGRHKFWLGLHTAIVIACMAGMFFVRDSPSYLLLGLVLLSVGSVFFEFAGVSYNSLLVRVSSRTNVGKISGFGWGMGYVGGLVLLALMLVAFILPGTGLFGVGDAGGLRYRAVALAAACWFFVFAIPVMLFVPTLPARPGDVEAKPRGPLGSIIAFFADYKRVVLRIARLWRHDRRTLHFFVASAIFRDGLAAIFSFAGVLAAGSYGFGSSTIIVLGIAANVVAGVGAWIAGPLDDRLGPKLVIVVSLCCLVLGIIPIVASGSSAVFWVMALFLSFFVGPVQASSRSLLARLTAPGHEGENFGLYATTGRAVSFMGPLAFSTAIGIFGFQRAGAVGVGVVLLIGLVIVWPLKVTRTA</sequence>
<feature type="domain" description="Major facilitator superfamily (MFS) profile" evidence="7">
    <location>
        <begin position="265"/>
        <end position="446"/>
    </location>
</feature>